<evidence type="ECO:0000313" key="3">
    <source>
        <dbReference type="Proteomes" id="UP000299102"/>
    </source>
</evidence>
<organism evidence="2 3">
    <name type="scientific">Eumeta variegata</name>
    <name type="common">Bagworm moth</name>
    <name type="synonym">Eumeta japonica</name>
    <dbReference type="NCBI Taxonomy" id="151549"/>
    <lineage>
        <taxon>Eukaryota</taxon>
        <taxon>Metazoa</taxon>
        <taxon>Ecdysozoa</taxon>
        <taxon>Arthropoda</taxon>
        <taxon>Hexapoda</taxon>
        <taxon>Insecta</taxon>
        <taxon>Pterygota</taxon>
        <taxon>Neoptera</taxon>
        <taxon>Endopterygota</taxon>
        <taxon>Lepidoptera</taxon>
        <taxon>Glossata</taxon>
        <taxon>Ditrysia</taxon>
        <taxon>Tineoidea</taxon>
        <taxon>Psychidae</taxon>
        <taxon>Oiketicinae</taxon>
        <taxon>Eumeta</taxon>
    </lineage>
</organism>
<evidence type="ECO:0000256" key="1">
    <source>
        <dbReference type="SAM" id="MobiDB-lite"/>
    </source>
</evidence>
<reference evidence="2 3" key="1">
    <citation type="journal article" date="2019" name="Commun. Biol.">
        <title>The bagworm genome reveals a unique fibroin gene that provides high tensile strength.</title>
        <authorList>
            <person name="Kono N."/>
            <person name="Nakamura H."/>
            <person name="Ohtoshi R."/>
            <person name="Tomita M."/>
            <person name="Numata K."/>
            <person name="Arakawa K."/>
        </authorList>
    </citation>
    <scope>NUCLEOTIDE SEQUENCE [LARGE SCALE GENOMIC DNA]</scope>
</reference>
<accession>A0A4C1WAM4</accession>
<comment type="caution">
    <text evidence="2">The sequence shown here is derived from an EMBL/GenBank/DDBJ whole genome shotgun (WGS) entry which is preliminary data.</text>
</comment>
<dbReference type="Proteomes" id="UP000299102">
    <property type="component" value="Unassembled WGS sequence"/>
</dbReference>
<feature type="region of interest" description="Disordered" evidence="1">
    <location>
        <begin position="89"/>
        <end position="124"/>
    </location>
</feature>
<dbReference type="AlphaFoldDB" id="A0A4C1WAM4"/>
<sequence length="211" mass="23803">MRSGLTAEAAIDADLRGNTGNLDERAAKLRSILQPNEEVMDNGLFVEGYMDPQAGLHLQDQVKLLAPLQIELLSLEKVGYRHHQIERTIRQKKSRQTKATMGRRHRAGGKDRLDRPGQGRKRNLDISGPMKNWTDYLNMYWQLMDCFRSVESLTKHLDLVGAVIVVPGEYPRGAAAPTPGVMARWCGVDRIKLALATRLYLWGSKTLHYAL</sequence>
<evidence type="ECO:0000313" key="2">
    <source>
        <dbReference type="EMBL" id="GBP48436.1"/>
    </source>
</evidence>
<name>A0A4C1WAM4_EUMVA</name>
<feature type="compositionally biased region" description="Basic and acidic residues" evidence="1">
    <location>
        <begin position="108"/>
        <end position="117"/>
    </location>
</feature>
<keyword evidence="3" id="KW-1185">Reference proteome</keyword>
<dbReference type="OrthoDB" id="7477935at2759"/>
<gene>
    <name evidence="2" type="ORF">EVAR_32838_1</name>
</gene>
<feature type="compositionally biased region" description="Basic residues" evidence="1">
    <location>
        <begin position="90"/>
        <end position="107"/>
    </location>
</feature>
<protein>
    <submittedName>
        <fullName evidence="2">Uncharacterized protein</fullName>
    </submittedName>
</protein>
<proteinExistence type="predicted"/>
<dbReference type="EMBL" id="BGZK01000524">
    <property type="protein sequence ID" value="GBP48436.1"/>
    <property type="molecule type" value="Genomic_DNA"/>
</dbReference>